<feature type="transmembrane region" description="Helical" evidence="8">
    <location>
        <begin position="268"/>
        <end position="287"/>
    </location>
</feature>
<feature type="transmembrane region" description="Helical" evidence="8">
    <location>
        <begin position="123"/>
        <end position="146"/>
    </location>
</feature>
<feature type="transmembrane region" description="Helical" evidence="8">
    <location>
        <begin position="187"/>
        <end position="207"/>
    </location>
</feature>
<feature type="transmembrane region" description="Helical" evidence="8">
    <location>
        <begin position="99"/>
        <end position="117"/>
    </location>
</feature>
<feature type="transmembrane region" description="Helical" evidence="8">
    <location>
        <begin position="386"/>
        <end position="405"/>
    </location>
</feature>
<comment type="similarity">
    <text evidence="2">Belongs to the major facilitator superfamily.</text>
</comment>
<evidence type="ECO:0000313" key="10">
    <source>
        <dbReference type="EMBL" id="WGL94254.1"/>
    </source>
</evidence>
<dbReference type="PANTHER" id="PTHR43271">
    <property type="entry name" value="BLL2771 PROTEIN"/>
    <property type="match status" value="1"/>
</dbReference>
<dbReference type="GO" id="GO:0022857">
    <property type="term" value="F:transmembrane transporter activity"/>
    <property type="evidence" value="ECO:0007669"/>
    <property type="project" value="InterPro"/>
</dbReference>
<evidence type="ECO:0000313" key="11">
    <source>
        <dbReference type="EMBL" id="WGM03059.1"/>
    </source>
</evidence>
<dbReference type="EMBL" id="CP123504">
    <property type="protein sequence ID" value="WGM03059.1"/>
    <property type="molecule type" value="Genomic_DNA"/>
</dbReference>
<dbReference type="InterPro" id="IPR036259">
    <property type="entry name" value="MFS_trans_sf"/>
</dbReference>
<protein>
    <submittedName>
        <fullName evidence="11">MFS transporter</fullName>
    </submittedName>
</protein>
<evidence type="ECO:0000256" key="7">
    <source>
        <dbReference type="ARBA" id="ARBA00023136"/>
    </source>
</evidence>
<comment type="subcellular location">
    <subcellularLocation>
        <location evidence="1">Cell membrane</location>
        <topology evidence="1">Multi-pass membrane protein</topology>
    </subcellularLocation>
</comment>
<proteinExistence type="inferred from homology"/>
<evidence type="ECO:0000256" key="5">
    <source>
        <dbReference type="ARBA" id="ARBA00022692"/>
    </source>
</evidence>
<reference evidence="11" key="1">
    <citation type="submission" date="2023-04" db="EMBL/GenBank/DDBJ databases">
        <title>Genome dynamics across the evolutionary transition to endosymbiosis.</title>
        <authorList>
            <person name="Siozios S."/>
            <person name="Nadal-Jimenez P."/>
            <person name="Azagi T."/>
            <person name="Sprong H."/>
            <person name="Frost C.L."/>
            <person name="Parratt S.R."/>
            <person name="Taylor G."/>
            <person name="Brettell L."/>
            <person name="Lew K.C."/>
            <person name="Croft L."/>
            <person name="King K.C."/>
            <person name="Brockhurst M.A."/>
            <person name="Hypsa V."/>
            <person name="Novakova E."/>
            <person name="Darby A.C."/>
            <person name="Hurst G.D.D."/>
        </authorList>
    </citation>
    <scope>NUCLEOTIDE SEQUENCE</scope>
    <source>
        <strain evidence="10">AIh</strain>
        <strain evidence="11">APv</strain>
    </source>
</reference>
<dbReference type="PROSITE" id="PS50850">
    <property type="entry name" value="MFS"/>
    <property type="match status" value="1"/>
</dbReference>
<feature type="transmembrane region" description="Helical" evidence="8">
    <location>
        <begin position="325"/>
        <end position="348"/>
    </location>
</feature>
<dbReference type="PROSITE" id="PS00216">
    <property type="entry name" value="SUGAR_TRANSPORT_1"/>
    <property type="match status" value="1"/>
</dbReference>
<evidence type="ECO:0000259" key="9">
    <source>
        <dbReference type="PROSITE" id="PS50850"/>
    </source>
</evidence>
<organism evidence="11 12">
    <name type="scientific">Arsenophonus nasoniae</name>
    <name type="common">son-killer infecting Nasonia vitripennis</name>
    <dbReference type="NCBI Taxonomy" id="638"/>
    <lineage>
        <taxon>Bacteria</taxon>
        <taxon>Pseudomonadati</taxon>
        <taxon>Pseudomonadota</taxon>
        <taxon>Gammaproteobacteria</taxon>
        <taxon>Enterobacterales</taxon>
        <taxon>Morganellaceae</taxon>
        <taxon>Arsenophonus</taxon>
    </lineage>
</organism>
<keyword evidence="6 8" id="KW-1133">Transmembrane helix</keyword>
<gene>
    <name evidence="10" type="ORF">QE207_10930</name>
    <name evidence="11" type="ORF">QE210_08360</name>
</gene>
<dbReference type="InterPro" id="IPR011701">
    <property type="entry name" value="MFS"/>
</dbReference>
<sequence length="410" mass="45463">MKKSQQDNKENDSCPKDNFQHHIKYRDALYIRVTLSFFMVGLSTFALLYFVQPILPILSSEFKITPAQSSMSLSLCTGLLALGLLVTGPLSDAVGRKNIMVLALLSAAIITFISAFMQSWNGILLTRALVGLALSGVAAVAMTYLSEEIHPNYLALSMGLYISGNSIGGMSGRLITGILTDHFSWRIATIVFSLFTFIAAIIFWRLLPPSQHFRASSVRPRFLLVNFRVHLRDKGLLFLFIIGFIIMGSFITLYNYIGYRLLEAPYNFSQTMIGLLSFIFLAGTYSASKAGFLALKYNYADILFIAICLMFIGITITFFPPIAIIILGMVILTVGFFAAHAIVSSWIGKRAKRAKAQASSWYLFSYYGGSSIAGTLGGVFWSHWKWNGIIGFIIFLTSLGLIISIKLRKI</sequence>
<keyword evidence="4" id="KW-1003">Cell membrane</keyword>
<name>A0AA95GUE4_9GAMM</name>
<evidence type="ECO:0000256" key="2">
    <source>
        <dbReference type="ARBA" id="ARBA00008335"/>
    </source>
</evidence>
<keyword evidence="7 8" id="KW-0472">Membrane</keyword>
<dbReference type="Gene3D" id="1.20.1250.20">
    <property type="entry name" value="MFS general substrate transporter like domains"/>
    <property type="match status" value="1"/>
</dbReference>
<feature type="domain" description="Major facilitator superfamily (MFS) profile" evidence="9">
    <location>
        <begin position="29"/>
        <end position="410"/>
    </location>
</feature>
<dbReference type="Proteomes" id="UP001177597">
    <property type="component" value="Chromosome"/>
</dbReference>
<dbReference type="InterPro" id="IPR005829">
    <property type="entry name" value="Sugar_transporter_CS"/>
</dbReference>
<dbReference type="AlphaFoldDB" id="A0AA95GUE4"/>
<feature type="transmembrane region" description="Helical" evidence="8">
    <location>
        <begin position="299"/>
        <end position="319"/>
    </location>
</feature>
<feature type="transmembrane region" description="Helical" evidence="8">
    <location>
        <begin position="360"/>
        <end position="380"/>
    </location>
</feature>
<evidence type="ECO:0000256" key="3">
    <source>
        <dbReference type="ARBA" id="ARBA00022448"/>
    </source>
</evidence>
<dbReference type="PANTHER" id="PTHR43271:SF1">
    <property type="entry name" value="INNER MEMBRANE TRANSPORT PROTEIN YNFM"/>
    <property type="match status" value="1"/>
</dbReference>
<feature type="transmembrane region" description="Helical" evidence="8">
    <location>
        <begin position="236"/>
        <end position="256"/>
    </location>
</feature>
<dbReference type="InterPro" id="IPR020846">
    <property type="entry name" value="MFS_dom"/>
</dbReference>
<accession>A0AA95GUE4</accession>
<keyword evidence="5 8" id="KW-0812">Transmembrane</keyword>
<feature type="transmembrane region" description="Helical" evidence="8">
    <location>
        <begin position="71"/>
        <end position="87"/>
    </location>
</feature>
<dbReference type="RefSeq" id="WP_280626144.1">
    <property type="nucleotide sequence ID" value="NZ_CP123498.1"/>
</dbReference>
<dbReference type="Pfam" id="PF07690">
    <property type="entry name" value="MFS_1"/>
    <property type="match status" value="1"/>
</dbReference>
<dbReference type="CDD" id="cd17324">
    <property type="entry name" value="MFS_NepI_like"/>
    <property type="match status" value="1"/>
</dbReference>
<evidence type="ECO:0000256" key="4">
    <source>
        <dbReference type="ARBA" id="ARBA00022475"/>
    </source>
</evidence>
<dbReference type="EMBL" id="CP123498">
    <property type="protein sequence ID" value="WGL94254.1"/>
    <property type="molecule type" value="Genomic_DNA"/>
</dbReference>
<keyword evidence="3" id="KW-0813">Transport</keyword>
<evidence type="ECO:0000256" key="1">
    <source>
        <dbReference type="ARBA" id="ARBA00004651"/>
    </source>
</evidence>
<evidence type="ECO:0000256" key="6">
    <source>
        <dbReference type="ARBA" id="ARBA00022989"/>
    </source>
</evidence>
<dbReference type="GO" id="GO:0005886">
    <property type="term" value="C:plasma membrane"/>
    <property type="evidence" value="ECO:0007669"/>
    <property type="project" value="UniProtKB-SubCell"/>
</dbReference>
<evidence type="ECO:0000256" key="8">
    <source>
        <dbReference type="SAM" id="Phobius"/>
    </source>
</evidence>
<evidence type="ECO:0000313" key="12">
    <source>
        <dbReference type="Proteomes" id="UP001177595"/>
    </source>
</evidence>
<dbReference type="SUPFAM" id="SSF103473">
    <property type="entry name" value="MFS general substrate transporter"/>
    <property type="match status" value="1"/>
</dbReference>
<feature type="transmembrane region" description="Helical" evidence="8">
    <location>
        <begin position="153"/>
        <end position="175"/>
    </location>
</feature>
<feature type="transmembrane region" description="Helical" evidence="8">
    <location>
        <begin position="29"/>
        <end position="51"/>
    </location>
</feature>
<dbReference type="Proteomes" id="UP001177595">
    <property type="component" value="Chromosome"/>
</dbReference>